<dbReference type="GO" id="GO:0004757">
    <property type="term" value="F:sepiapterin reductase (NADP+) activity"/>
    <property type="evidence" value="ECO:0007669"/>
    <property type="project" value="TreeGrafter"/>
</dbReference>
<dbReference type="STRING" id="6573.A0A210R2N9"/>
<comment type="caution">
    <text evidence="5">The sequence shown here is derived from an EMBL/GenBank/DDBJ whole genome shotgun (WGS) entry which is preliminary data.</text>
</comment>
<keyword evidence="6" id="KW-1185">Reference proteome</keyword>
<sequence length="272" mass="30570">MATALPGILDKKSFVVITGVGRGLGRSIASKLVEKLPPSSFYVFLSPDHTGQESLAGNLSTSHPGVRIRTETFDQGKMDQQIFDNLFVDILKNDNLEPEEFDQVIIVHNSAIVGDVSKHTWDLTEVTSLVHLFDVNIVGMILLNAAFLKVFTEVTNRLIVNVTSGNAIRPYKTMSTYCAAKAARDMFFRVLSSEDPSIRVITYSPGHVDTDMLTYVRDNTADKELADKIKGLHRPFTYMFIHRPFTCMFYRLVVYEPGVMMEMVNQNPKEII</sequence>
<proteinExistence type="predicted"/>
<dbReference type="InterPro" id="IPR036291">
    <property type="entry name" value="NAD(P)-bd_dom_sf"/>
</dbReference>
<dbReference type="InterPro" id="IPR002347">
    <property type="entry name" value="SDR_fam"/>
</dbReference>
<gene>
    <name evidence="5" type="ORF">KP79_PYT21730</name>
</gene>
<dbReference type="EMBL" id="NEDP02000690">
    <property type="protein sequence ID" value="OWF55360.1"/>
    <property type="molecule type" value="Genomic_DNA"/>
</dbReference>
<dbReference type="PANTHER" id="PTHR44085:SF2">
    <property type="entry name" value="SEPIAPTERIN REDUCTASE"/>
    <property type="match status" value="1"/>
</dbReference>
<comment type="subcellular location">
    <subcellularLocation>
        <location evidence="1">Cytoplasm</location>
    </subcellularLocation>
</comment>
<evidence type="ECO:0000256" key="3">
    <source>
        <dbReference type="ARBA" id="ARBA00022857"/>
    </source>
</evidence>
<dbReference type="GO" id="GO:0005737">
    <property type="term" value="C:cytoplasm"/>
    <property type="evidence" value="ECO:0007669"/>
    <property type="project" value="UniProtKB-SubCell"/>
</dbReference>
<dbReference type="GO" id="GO:0006729">
    <property type="term" value="P:tetrahydrobiopterin biosynthetic process"/>
    <property type="evidence" value="ECO:0007669"/>
    <property type="project" value="TreeGrafter"/>
</dbReference>
<dbReference type="PRINTS" id="PR00081">
    <property type="entry name" value="GDHRDH"/>
</dbReference>
<evidence type="ECO:0000313" key="6">
    <source>
        <dbReference type="Proteomes" id="UP000242188"/>
    </source>
</evidence>
<name>A0A210R2N9_MIZYE</name>
<evidence type="ECO:0000313" key="5">
    <source>
        <dbReference type="EMBL" id="OWF55360.1"/>
    </source>
</evidence>
<keyword evidence="2" id="KW-0963">Cytoplasm</keyword>
<dbReference type="OrthoDB" id="153074at2759"/>
<organism evidence="5 6">
    <name type="scientific">Mizuhopecten yessoensis</name>
    <name type="common">Japanese scallop</name>
    <name type="synonym">Patinopecten yessoensis</name>
    <dbReference type="NCBI Taxonomy" id="6573"/>
    <lineage>
        <taxon>Eukaryota</taxon>
        <taxon>Metazoa</taxon>
        <taxon>Spiralia</taxon>
        <taxon>Lophotrochozoa</taxon>
        <taxon>Mollusca</taxon>
        <taxon>Bivalvia</taxon>
        <taxon>Autobranchia</taxon>
        <taxon>Pteriomorphia</taxon>
        <taxon>Pectinida</taxon>
        <taxon>Pectinoidea</taxon>
        <taxon>Pectinidae</taxon>
        <taxon>Mizuhopecten</taxon>
    </lineage>
</organism>
<dbReference type="Proteomes" id="UP000242188">
    <property type="component" value="Unassembled WGS sequence"/>
</dbReference>
<keyword evidence="3" id="KW-0521">NADP</keyword>
<keyword evidence="4" id="KW-0560">Oxidoreductase</keyword>
<evidence type="ECO:0000256" key="2">
    <source>
        <dbReference type="ARBA" id="ARBA00022490"/>
    </source>
</evidence>
<dbReference type="InterPro" id="IPR051721">
    <property type="entry name" value="Biopterin_syn/organic_redct"/>
</dbReference>
<dbReference type="Gene3D" id="3.40.50.720">
    <property type="entry name" value="NAD(P)-binding Rossmann-like Domain"/>
    <property type="match status" value="1"/>
</dbReference>
<evidence type="ECO:0000256" key="4">
    <source>
        <dbReference type="ARBA" id="ARBA00023002"/>
    </source>
</evidence>
<evidence type="ECO:0000256" key="1">
    <source>
        <dbReference type="ARBA" id="ARBA00004496"/>
    </source>
</evidence>
<reference evidence="5 6" key="1">
    <citation type="journal article" date="2017" name="Nat. Ecol. Evol.">
        <title>Scallop genome provides insights into evolution of bilaterian karyotype and development.</title>
        <authorList>
            <person name="Wang S."/>
            <person name="Zhang J."/>
            <person name="Jiao W."/>
            <person name="Li J."/>
            <person name="Xun X."/>
            <person name="Sun Y."/>
            <person name="Guo X."/>
            <person name="Huan P."/>
            <person name="Dong B."/>
            <person name="Zhang L."/>
            <person name="Hu X."/>
            <person name="Sun X."/>
            <person name="Wang J."/>
            <person name="Zhao C."/>
            <person name="Wang Y."/>
            <person name="Wang D."/>
            <person name="Huang X."/>
            <person name="Wang R."/>
            <person name="Lv J."/>
            <person name="Li Y."/>
            <person name="Zhang Z."/>
            <person name="Liu B."/>
            <person name="Lu W."/>
            <person name="Hui Y."/>
            <person name="Liang J."/>
            <person name="Zhou Z."/>
            <person name="Hou R."/>
            <person name="Li X."/>
            <person name="Liu Y."/>
            <person name="Li H."/>
            <person name="Ning X."/>
            <person name="Lin Y."/>
            <person name="Zhao L."/>
            <person name="Xing Q."/>
            <person name="Dou J."/>
            <person name="Li Y."/>
            <person name="Mao J."/>
            <person name="Guo H."/>
            <person name="Dou H."/>
            <person name="Li T."/>
            <person name="Mu C."/>
            <person name="Jiang W."/>
            <person name="Fu Q."/>
            <person name="Fu X."/>
            <person name="Miao Y."/>
            <person name="Liu J."/>
            <person name="Yu Q."/>
            <person name="Li R."/>
            <person name="Liao H."/>
            <person name="Li X."/>
            <person name="Kong Y."/>
            <person name="Jiang Z."/>
            <person name="Chourrout D."/>
            <person name="Li R."/>
            <person name="Bao Z."/>
        </authorList>
    </citation>
    <scope>NUCLEOTIDE SEQUENCE [LARGE SCALE GENOMIC DNA]</scope>
    <source>
        <strain evidence="5 6">PY_sf001</strain>
    </source>
</reference>
<dbReference type="SUPFAM" id="SSF51735">
    <property type="entry name" value="NAD(P)-binding Rossmann-fold domains"/>
    <property type="match status" value="1"/>
</dbReference>
<dbReference type="Pfam" id="PF00106">
    <property type="entry name" value="adh_short"/>
    <property type="match status" value="1"/>
</dbReference>
<dbReference type="AlphaFoldDB" id="A0A210R2N9"/>
<accession>A0A210R2N9</accession>
<protein>
    <submittedName>
        <fullName evidence="5">Sepiapterin reductase</fullName>
    </submittedName>
</protein>
<dbReference type="PANTHER" id="PTHR44085">
    <property type="entry name" value="SEPIAPTERIN REDUCTASE"/>
    <property type="match status" value="1"/>
</dbReference>